<dbReference type="OrthoDB" id="7031913at2"/>
<evidence type="ECO:0000313" key="3">
    <source>
        <dbReference type="Proteomes" id="UP000185895"/>
    </source>
</evidence>
<proteinExistence type="predicted"/>
<name>A0A1E7R968_9GAMM</name>
<dbReference type="AlphaFoldDB" id="A0A1E7R968"/>
<evidence type="ECO:0000313" key="2">
    <source>
        <dbReference type="EMBL" id="OEY95807.1"/>
    </source>
</evidence>
<organism evidence="2 3">
    <name type="scientific">Acinetobacter qingfengensis</name>
    <dbReference type="NCBI Taxonomy" id="1262585"/>
    <lineage>
        <taxon>Bacteria</taxon>
        <taxon>Pseudomonadati</taxon>
        <taxon>Pseudomonadota</taxon>
        <taxon>Gammaproteobacteria</taxon>
        <taxon>Moraxellales</taxon>
        <taxon>Moraxellaceae</taxon>
        <taxon>Acinetobacter</taxon>
    </lineage>
</organism>
<comment type="caution">
    <text evidence="2">The sequence shown here is derived from an EMBL/GenBank/DDBJ whole genome shotgun (WGS) entry which is preliminary data.</text>
</comment>
<feature type="coiled-coil region" evidence="1">
    <location>
        <begin position="158"/>
        <end position="216"/>
    </location>
</feature>
<evidence type="ECO:0000256" key="1">
    <source>
        <dbReference type="SAM" id="Coils"/>
    </source>
</evidence>
<keyword evidence="1" id="KW-0175">Coiled coil</keyword>
<dbReference type="STRING" id="1262585.BJI46_02475"/>
<dbReference type="EMBL" id="MKKK01000023">
    <property type="protein sequence ID" value="OEY95807.1"/>
    <property type="molecule type" value="Genomic_DNA"/>
</dbReference>
<keyword evidence="3" id="KW-1185">Reference proteome</keyword>
<protein>
    <submittedName>
        <fullName evidence="2">Uncharacterized protein</fullName>
    </submittedName>
</protein>
<reference evidence="2 3" key="1">
    <citation type="submission" date="2016-09" db="EMBL/GenBank/DDBJ databases">
        <authorList>
            <person name="Capua I."/>
            <person name="De Benedictis P."/>
            <person name="Joannis T."/>
            <person name="Lombin L.H."/>
            <person name="Cattoli G."/>
        </authorList>
    </citation>
    <scope>NUCLEOTIDE SEQUENCE [LARGE SCALE GENOMIC DNA]</scope>
    <source>
        <strain evidence="2 3">ANC 4671</strain>
    </source>
</reference>
<accession>A0A1E7R968</accession>
<dbReference type="Proteomes" id="UP000185895">
    <property type="component" value="Unassembled WGS sequence"/>
</dbReference>
<gene>
    <name evidence="2" type="ORF">BJI46_02475</name>
</gene>
<sequence>MITYNSAGHLCLSYDKQIIILEKWNINPLGFDELDDYINGNSELKISFFDSKSAFNSQVKINPDDFLEITMILPNTFKVYCLVKGGWLPLNLGLKHSKVIADRNFISGLINNFHQGKFKKEDELGWLSELQNLDWTIDITLFAMEANEKKFVDYLTVREQLEEAKLKIRKALPNLKLQEYKGITLHDYAWKLINDLRELIQKRQNFLLEANALMQKPFKNNNQIIETWYKLKEICEKNEIYQKDIALILSVLHVVSSDNNRSSIFNKVLKFSSGFNKETAYNASFDINLLEMFINYSVIYNDSNFIAVTSDKNLALVAAMWGNFRHIYSNGSETQFKVTIPIEFFKNDEFLQLKFKELFG</sequence>
<dbReference type="RefSeq" id="WP_070069842.1">
    <property type="nucleotide sequence ID" value="NZ_MKKK01000023.1"/>
</dbReference>